<dbReference type="SUPFAM" id="SSF54160">
    <property type="entry name" value="Chromo domain-like"/>
    <property type="match status" value="1"/>
</dbReference>
<dbReference type="InterPro" id="IPR021109">
    <property type="entry name" value="Peptidase_aspartic_dom_sf"/>
</dbReference>
<dbReference type="Pfam" id="PF08284">
    <property type="entry name" value="RVP_2"/>
    <property type="match status" value="1"/>
</dbReference>
<dbReference type="Gene3D" id="2.40.70.10">
    <property type="entry name" value="Acid Proteases"/>
    <property type="match status" value="1"/>
</dbReference>
<dbReference type="AlphaFoldDB" id="A0A699H4N8"/>
<reference evidence="3" key="1">
    <citation type="journal article" date="2019" name="Sci. Rep.">
        <title>Draft genome of Tanacetum cinerariifolium, the natural source of mosquito coil.</title>
        <authorList>
            <person name="Yamashiro T."/>
            <person name="Shiraishi A."/>
            <person name="Satake H."/>
            <person name="Nakayama K."/>
        </authorList>
    </citation>
    <scope>NUCLEOTIDE SEQUENCE</scope>
</reference>
<evidence type="ECO:0000256" key="1">
    <source>
        <dbReference type="SAM" id="MobiDB-lite"/>
    </source>
</evidence>
<dbReference type="InterPro" id="IPR000953">
    <property type="entry name" value="Chromo/chromo_shadow_dom"/>
</dbReference>
<evidence type="ECO:0000259" key="2">
    <source>
        <dbReference type="PROSITE" id="PS50013"/>
    </source>
</evidence>
<feature type="region of interest" description="Disordered" evidence="1">
    <location>
        <begin position="878"/>
        <end position="906"/>
    </location>
</feature>
<feature type="compositionally biased region" description="Polar residues" evidence="1">
    <location>
        <begin position="20"/>
        <end position="32"/>
    </location>
</feature>
<dbReference type="CDD" id="cd00303">
    <property type="entry name" value="retropepsin_like"/>
    <property type="match status" value="1"/>
</dbReference>
<feature type="compositionally biased region" description="Polar residues" evidence="1">
    <location>
        <begin position="890"/>
        <end position="906"/>
    </location>
</feature>
<proteinExistence type="predicted"/>
<dbReference type="PANTHER" id="PTHR15503">
    <property type="entry name" value="LDOC1 RELATED"/>
    <property type="match status" value="1"/>
</dbReference>
<comment type="caution">
    <text evidence="3">The sequence shown here is derived from an EMBL/GenBank/DDBJ whole genome shotgun (WGS) entry which is preliminary data.</text>
</comment>
<protein>
    <submittedName>
        <fullName evidence="3">Putative reverse transcriptase domain-containing protein</fullName>
    </submittedName>
</protein>
<sequence length="906" mass="101254">MSSSNYPFIVPYDSDIEDAFSSTNTPDYTPASSDYFPASPRNTSSDPSEDLSKYLLASLAISPLHNDPYMKVMQTYNATSNESLIPPQASIAPPTILPSSPVLLLSPMFDPRDFFLPEEILPPLKRACFLSSSSTSAIPQIFKIGESSYKTSLERHEEQIETILNHLDELPLDRIEQVEEKIEGLGNGRDFYFRNDHRGYPGSLPIRYKESSGQDPMAPKRTSTSAVPAMNQAIVRKLVADSVAAAMEAQAATMANTDNTNRNTEQTETPIAGKCSYKEFMSCQTFKFKGTEGAVGLIRWFERTESIFSRSNCIEDCKVKFATGTLTENALSWWNRPTYWNIRSLQNHLELVVLCPTMVPNSEKLMKVFIGGLPRSIEGNVTASKPKTLEEAITITQRLMDQVTKHNYVQETNNHKRKFDDRRTFTNNNYQNNRSNNNNRNNDHHHQQNRRQVTFRAYAATQLKTVDTTYGIEMANGNLVGTNTVIQGCTLILLNQPFEIDLMPIKLGSFDVVIGMDWLSKYHAKITSDEKVVNIPIDGKTLNIRAQVMEKKSDEKRLEDLPVVREFPEVFPENLPGLPSIRQVELQIDLILGAPPVAGAPYRLAPLEMQELSNKLQELVDIVIGKTIELEVVFELSSNWSLSSGGLGLEIHRDGWTGTRVQSVIGKTIELEVVFELSSNWSLSSGGDASAGLCVDGLRLGLGVKVYLKLQPYRQSTIRQGTHHKFAAKYYGPFVVIAKVGKVGVLPLCRPDGVLIVEPESIIGKRLGKLNNKAVLYVLVKWVNQTKEETTWELYTDLLQRAHTLKSISPSAMANPALMDSRLFHADTLEGHTPIIERWAVSLPQPNPTEAESIRPLTPTEAMVSRLRCYKNRDCNEAGLGQGGHPHPQTRLSKFSPNPPRSSSRI</sequence>
<keyword evidence="3" id="KW-0548">Nucleotidyltransferase</keyword>
<gene>
    <name evidence="3" type="ORF">Tci_321489</name>
</gene>
<feature type="region of interest" description="Disordered" evidence="1">
    <location>
        <begin position="20"/>
        <end position="49"/>
    </location>
</feature>
<evidence type="ECO:0000313" key="3">
    <source>
        <dbReference type="EMBL" id="GEX49514.1"/>
    </source>
</evidence>
<dbReference type="PANTHER" id="PTHR15503:SF45">
    <property type="entry name" value="RNA-DIRECTED DNA POLYMERASE HOMOLOG"/>
    <property type="match status" value="1"/>
</dbReference>
<dbReference type="CDD" id="cd00024">
    <property type="entry name" value="CD_CSD"/>
    <property type="match status" value="1"/>
</dbReference>
<name>A0A699H4N8_TANCI</name>
<dbReference type="EMBL" id="BKCJ010111667">
    <property type="protein sequence ID" value="GEX49514.1"/>
    <property type="molecule type" value="Genomic_DNA"/>
</dbReference>
<dbReference type="PROSITE" id="PS50013">
    <property type="entry name" value="CHROMO_2"/>
    <property type="match status" value="1"/>
</dbReference>
<feature type="compositionally biased region" description="Low complexity" evidence="1">
    <location>
        <begin position="427"/>
        <end position="440"/>
    </location>
</feature>
<feature type="region of interest" description="Disordered" evidence="1">
    <location>
        <begin position="408"/>
        <end position="451"/>
    </location>
</feature>
<dbReference type="InterPro" id="IPR016197">
    <property type="entry name" value="Chromo-like_dom_sf"/>
</dbReference>
<accession>A0A699H4N8</accession>
<organism evidence="3">
    <name type="scientific">Tanacetum cinerariifolium</name>
    <name type="common">Dalmatian daisy</name>
    <name type="synonym">Chrysanthemum cinerariifolium</name>
    <dbReference type="NCBI Taxonomy" id="118510"/>
    <lineage>
        <taxon>Eukaryota</taxon>
        <taxon>Viridiplantae</taxon>
        <taxon>Streptophyta</taxon>
        <taxon>Embryophyta</taxon>
        <taxon>Tracheophyta</taxon>
        <taxon>Spermatophyta</taxon>
        <taxon>Magnoliopsida</taxon>
        <taxon>eudicotyledons</taxon>
        <taxon>Gunneridae</taxon>
        <taxon>Pentapetalae</taxon>
        <taxon>asterids</taxon>
        <taxon>campanulids</taxon>
        <taxon>Asterales</taxon>
        <taxon>Asteraceae</taxon>
        <taxon>Asteroideae</taxon>
        <taxon>Anthemideae</taxon>
        <taxon>Anthemidinae</taxon>
        <taxon>Tanacetum</taxon>
    </lineage>
</organism>
<keyword evidence="3" id="KW-0695">RNA-directed DNA polymerase</keyword>
<dbReference type="InterPro" id="IPR032567">
    <property type="entry name" value="RTL1-rel"/>
</dbReference>
<keyword evidence="3" id="KW-0808">Transferase</keyword>
<dbReference type="GO" id="GO:0003964">
    <property type="term" value="F:RNA-directed DNA polymerase activity"/>
    <property type="evidence" value="ECO:0007669"/>
    <property type="project" value="UniProtKB-KW"/>
</dbReference>
<feature type="domain" description="Chromo" evidence="2">
    <location>
        <begin position="757"/>
        <end position="798"/>
    </location>
</feature>